<protein>
    <recommendedName>
        <fullName evidence="6">Erythroid differentiation-related factor 1</fullName>
    </recommendedName>
</protein>
<organism evidence="4 5">
    <name type="scientific">Cloeon dipterum</name>
    <dbReference type="NCBI Taxonomy" id="197152"/>
    <lineage>
        <taxon>Eukaryota</taxon>
        <taxon>Metazoa</taxon>
        <taxon>Ecdysozoa</taxon>
        <taxon>Arthropoda</taxon>
        <taxon>Hexapoda</taxon>
        <taxon>Insecta</taxon>
        <taxon>Pterygota</taxon>
        <taxon>Palaeoptera</taxon>
        <taxon>Ephemeroptera</taxon>
        <taxon>Pisciforma</taxon>
        <taxon>Baetidae</taxon>
        <taxon>Cloeon</taxon>
    </lineage>
</organism>
<feature type="domain" description="EDRF1 N-terminal" evidence="3">
    <location>
        <begin position="250"/>
        <end position="485"/>
    </location>
</feature>
<gene>
    <name evidence="4" type="ORF">CLODIP_2_CD11345</name>
</gene>
<feature type="compositionally biased region" description="Acidic residues" evidence="1">
    <location>
        <begin position="470"/>
        <end position="480"/>
    </location>
</feature>
<dbReference type="InterPro" id="IPR056583">
    <property type="entry name" value="EDRF1_TPR"/>
</dbReference>
<dbReference type="PANTHER" id="PTHR15000">
    <property type="entry name" value="ERYTHROID DIFFERENTIATION-RELATED FACTOR 1"/>
    <property type="match status" value="1"/>
</dbReference>
<evidence type="ECO:0008006" key="6">
    <source>
        <dbReference type="Google" id="ProtNLM"/>
    </source>
</evidence>
<dbReference type="AlphaFoldDB" id="A0A8S1BWE5"/>
<name>A0A8S1BWE5_9INSE</name>
<dbReference type="Proteomes" id="UP000494165">
    <property type="component" value="Unassembled WGS sequence"/>
</dbReference>
<keyword evidence="5" id="KW-1185">Reference proteome</keyword>
<reference evidence="4 5" key="1">
    <citation type="submission" date="2020-04" db="EMBL/GenBank/DDBJ databases">
        <authorList>
            <person name="Alioto T."/>
            <person name="Alioto T."/>
            <person name="Gomez Garrido J."/>
        </authorList>
    </citation>
    <scope>NUCLEOTIDE SEQUENCE [LARGE SCALE GENOMIC DNA]</scope>
</reference>
<comment type="caution">
    <text evidence="4">The sequence shown here is derived from an EMBL/GenBank/DDBJ whole genome shotgun (WGS) entry which is preliminary data.</text>
</comment>
<dbReference type="InterPro" id="IPR011990">
    <property type="entry name" value="TPR-like_helical_dom_sf"/>
</dbReference>
<dbReference type="EMBL" id="CADEPI010000005">
    <property type="protein sequence ID" value="CAB3360998.1"/>
    <property type="molecule type" value="Genomic_DNA"/>
</dbReference>
<accession>A0A8S1BWE5</accession>
<dbReference type="PANTHER" id="PTHR15000:SF1">
    <property type="entry name" value="ERYTHROID DIFFERENTIATION-RELATED FACTOR 1"/>
    <property type="match status" value="1"/>
</dbReference>
<evidence type="ECO:0000313" key="5">
    <source>
        <dbReference type="Proteomes" id="UP000494165"/>
    </source>
</evidence>
<feature type="region of interest" description="Disordered" evidence="1">
    <location>
        <begin position="463"/>
        <end position="501"/>
    </location>
</feature>
<dbReference type="InterPro" id="IPR056582">
    <property type="entry name" value="EDRF1_N"/>
</dbReference>
<evidence type="ECO:0000259" key="2">
    <source>
        <dbReference type="Pfam" id="PF23723"/>
    </source>
</evidence>
<evidence type="ECO:0000313" key="4">
    <source>
        <dbReference type="EMBL" id="CAB3360998.1"/>
    </source>
</evidence>
<evidence type="ECO:0000259" key="3">
    <source>
        <dbReference type="Pfam" id="PF23788"/>
    </source>
</evidence>
<feature type="domain" description="EDRF1 N-terminal" evidence="3">
    <location>
        <begin position="37"/>
        <end position="238"/>
    </location>
</feature>
<dbReference type="Pfam" id="PF23723">
    <property type="entry name" value="TPR_EDRF1"/>
    <property type="match status" value="1"/>
</dbReference>
<feature type="domain" description="EDRF1 TPR repeats region" evidence="2">
    <location>
        <begin position="756"/>
        <end position="1115"/>
    </location>
</feature>
<sequence length="1121" mass="126336">MLTFLEFIDLSKQVPFEMSADLMSPTNESSDTPRKPIKSTAVVKLSTSEIPNNFEVLQLNTDLNEPPSNWLSTKATNGSSFGFTNASGFNSFRIANMFPDCVGEVDVVSDSENIKKLLKIPYSKGAVSMIVHRVENTLLIDEFDIHKHLMRTAESEWSWLRKFFVEHVMNNLSSKGFHQKDFSIGFSRDALQERKLVSKFLYHSLSETNSPSNAEGCKATKENVEQDAASMYWSSLPEPQLELPDNSVGHEFARNVVWTFEDIQMLLGTDMPIFGGDTHPCISLRLRDMKKPINVLTGIDYWLDNLMCNVPEVVMCCHLDGLVQKYELIKTEDLPHLSGSKFSPKLIHDVAQNILSFLKSNATKAGHTYWLFKGKNEDVVKLYDLSSLCESDTESGDGNPFTVPVAMLLYNVARKMKKQNSKQHGGIRVLLEHCISLLDREKYPKIVTSAHYMLSDLYVPAETNPSDPAFPEEEPEDPETLDGRDENPEQGQEVEEDTNGNVEVGSLCWSNSCTKVQKKTQPPPLSGSISERCQNSLKHIAEGLYCLRQLDTRQIQKEEEEPRMAHPFTAIPMPFASLTSMAVSPTKTEEPKIDSANHWKAQLLTLLYEKALLVAAVLTQHSLATEQYGTALRQVQVLLTLNLGLQKLSKLLGVKHGKEEDKEATKSFLLGQAGDACCMIVQNWSKIDQFKADIATKDDFIEPILKQLQLDVGPYDDDTVPVDLDLPNVKDVLKSSIECYKQALNSKPAPDQFSSLCRRLGNAYNELGVVYMTQANTLVTGAGEKDRNEFNALVKKSLRELELGIAAFEKGGDRNNLALLLLNAGRLMRLCSFVMSPVCRTPMQGQERNYYLKALNYYQKASCVLEKRCEENEQIWDSVNWQLSTTLYNMAVILQDYPDGNKNQQEVEKEVVEHLHKALASCDLSTPGRQLPMYQIRAASLHHKLASLYHKSLRNFVGDDQKRKWQHQLCRNHYEKAADMYKSLEGISEFLRVQLERVAFAEFSAESSNSSGSKRAMWLSAIDLMLGCADLIKVIVKQKEAQDDEEEQLKLLVILEQTMQSILLSLAKLSAKDKANGAKEFKAMYAATLHQVSKEKEDLRTVATRLSTSLKKVNELRKNIM</sequence>
<dbReference type="GO" id="GO:0045893">
    <property type="term" value="P:positive regulation of DNA-templated transcription"/>
    <property type="evidence" value="ECO:0007669"/>
    <property type="project" value="TreeGrafter"/>
</dbReference>
<dbReference type="Pfam" id="PF23788">
    <property type="entry name" value="EDRF1_N"/>
    <property type="match status" value="2"/>
</dbReference>
<dbReference type="Gene3D" id="1.25.40.10">
    <property type="entry name" value="Tetratricopeptide repeat domain"/>
    <property type="match status" value="1"/>
</dbReference>
<dbReference type="OrthoDB" id="419432at2759"/>
<evidence type="ECO:0000256" key="1">
    <source>
        <dbReference type="SAM" id="MobiDB-lite"/>
    </source>
</evidence>
<proteinExistence type="predicted"/>